<dbReference type="AlphaFoldDB" id="A0A840CVA4"/>
<name>A0A840CVA4_9BACT</name>
<organism evidence="2 3">
    <name type="scientific">Dysgonomonas hofstadii</name>
    <dbReference type="NCBI Taxonomy" id="637886"/>
    <lineage>
        <taxon>Bacteria</taxon>
        <taxon>Pseudomonadati</taxon>
        <taxon>Bacteroidota</taxon>
        <taxon>Bacteroidia</taxon>
        <taxon>Bacteroidales</taxon>
        <taxon>Dysgonomonadaceae</taxon>
        <taxon>Dysgonomonas</taxon>
    </lineage>
</organism>
<dbReference type="RefSeq" id="WP_183306654.1">
    <property type="nucleotide sequence ID" value="NZ_JACIEP010000005.1"/>
</dbReference>
<gene>
    <name evidence="2" type="ORF">GGR21_001618</name>
</gene>
<dbReference type="Proteomes" id="UP000555103">
    <property type="component" value="Unassembled WGS sequence"/>
</dbReference>
<accession>A0A840CVA4</accession>
<dbReference type="InterPro" id="IPR025665">
    <property type="entry name" value="Beta-barrel_OMP_2"/>
</dbReference>
<sequence>MSTFLKIFLTSCILIILSSGIEVKAQRKFITSDFFVGMNFAEMDIQNANRNKEPKLGMLIGFNLNFKLKNNFQIQTGLYVTKKGLRQKVHDETTDEAASLITISDTLRNWVGNYIQVPLCIGYEYYITKSLAVNLNIGVYAAYGYKGDFNQEYSSSYIYNGIRQNGAVTVDGERNLYMQNGWKRFDYGTIARVGLIYDIFTINLSYEYGLYNVNNNDVIFKNNPSMKNRNMALALGFRF</sequence>
<evidence type="ECO:0000313" key="2">
    <source>
        <dbReference type="EMBL" id="MBB4035723.1"/>
    </source>
</evidence>
<comment type="caution">
    <text evidence="2">The sequence shown here is derived from an EMBL/GenBank/DDBJ whole genome shotgun (WGS) entry which is preliminary data.</text>
</comment>
<feature type="domain" description="Outer membrane protein beta-barrel" evidence="1">
    <location>
        <begin position="33"/>
        <end position="213"/>
    </location>
</feature>
<protein>
    <recommendedName>
        <fullName evidence="1">Outer membrane protein beta-barrel domain-containing protein</fullName>
    </recommendedName>
</protein>
<proteinExistence type="predicted"/>
<dbReference type="EMBL" id="JACIEP010000005">
    <property type="protein sequence ID" value="MBB4035723.1"/>
    <property type="molecule type" value="Genomic_DNA"/>
</dbReference>
<keyword evidence="3" id="KW-1185">Reference proteome</keyword>
<evidence type="ECO:0000313" key="3">
    <source>
        <dbReference type="Proteomes" id="UP000555103"/>
    </source>
</evidence>
<evidence type="ECO:0000259" key="1">
    <source>
        <dbReference type="Pfam" id="PF13568"/>
    </source>
</evidence>
<reference evidence="2 3" key="1">
    <citation type="submission" date="2020-08" db="EMBL/GenBank/DDBJ databases">
        <title>Genomic Encyclopedia of Type Strains, Phase IV (KMG-IV): sequencing the most valuable type-strain genomes for metagenomic binning, comparative biology and taxonomic classification.</title>
        <authorList>
            <person name="Goeker M."/>
        </authorList>
    </citation>
    <scope>NUCLEOTIDE SEQUENCE [LARGE SCALE GENOMIC DNA]</scope>
    <source>
        <strain evidence="2 3">DSM 104969</strain>
    </source>
</reference>
<dbReference type="Pfam" id="PF13568">
    <property type="entry name" value="OMP_b-brl_2"/>
    <property type="match status" value="1"/>
</dbReference>